<evidence type="ECO:0000313" key="1">
    <source>
        <dbReference type="EMBL" id="GAH67357.1"/>
    </source>
</evidence>
<protein>
    <recommendedName>
        <fullName evidence="2">Beta-galactosidase trimerisation domain-containing protein</fullName>
    </recommendedName>
</protein>
<gene>
    <name evidence="1" type="ORF">S03H2_50685</name>
</gene>
<proteinExistence type="predicted"/>
<organism evidence="1">
    <name type="scientific">marine sediment metagenome</name>
    <dbReference type="NCBI Taxonomy" id="412755"/>
    <lineage>
        <taxon>unclassified sequences</taxon>
        <taxon>metagenomes</taxon>
        <taxon>ecological metagenomes</taxon>
    </lineage>
</organism>
<reference evidence="1" key="1">
    <citation type="journal article" date="2014" name="Front. Microbiol.">
        <title>High frequency of phylogenetically diverse reductive dehalogenase-homologous genes in deep subseafloor sedimentary metagenomes.</title>
        <authorList>
            <person name="Kawai M."/>
            <person name="Futagami T."/>
            <person name="Toyoda A."/>
            <person name="Takaki Y."/>
            <person name="Nishi S."/>
            <person name="Hori S."/>
            <person name="Arai W."/>
            <person name="Tsubouchi T."/>
            <person name="Morono Y."/>
            <person name="Uchiyama I."/>
            <person name="Ito T."/>
            <person name="Fujiyama A."/>
            <person name="Inagaki F."/>
            <person name="Takami H."/>
        </authorList>
    </citation>
    <scope>NUCLEOTIDE SEQUENCE</scope>
    <source>
        <strain evidence="1">Expedition CK06-06</strain>
    </source>
</reference>
<feature type="non-terminal residue" evidence="1">
    <location>
        <position position="262"/>
    </location>
</feature>
<dbReference type="EMBL" id="BARU01032115">
    <property type="protein sequence ID" value="GAH67357.1"/>
    <property type="molecule type" value="Genomic_DNA"/>
</dbReference>
<evidence type="ECO:0008006" key="2">
    <source>
        <dbReference type="Google" id="ProtNLM"/>
    </source>
</evidence>
<dbReference type="CDD" id="cd03143">
    <property type="entry name" value="A4_beta-galactosidase_middle_domain"/>
    <property type="match status" value="1"/>
</dbReference>
<accession>X1HD70</accession>
<comment type="caution">
    <text evidence="1">The sequence shown here is derived from an EMBL/GenBank/DDBJ whole genome shotgun (WGS) entry which is preliminary data.</text>
</comment>
<dbReference type="InterPro" id="IPR029062">
    <property type="entry name" value="Class_I_gatase-like"/>
</dbReference>
<dbReference type="AlphaFoldDB" id="X1HD70"/>
<dbReference type="Gene3D" id="3.40.50.880">
    <property type="match status" value="1"/>
</dbReference>
<feature type="non-terminal residue" evidence="1">
    <location>
        <position position="1"/>
    </location>
</feature>
<name>X1HD70_9ZZZZ</name>
<sequence length="262" mass="29719">ESWSPRGGGTYHDTDKVKSAMLTMGRKQYNNTANHFIEIAYRHAGVAPSLHARRVWEQLVNGAWLGFYCMGPLHRLEDRAGLDTLREIYRFHEANEAWLLDTKPAGDVGLVRRGRKEYQGILQILCEGQVAFELTRLDPGHLKQFPLVILPDAGGLDTQEAAVLDDYVKRGGRLLLTQQVPKGLRCLGQVKLVESRPSQKGAYIRIRPEDKTTLDMSVLDDLDIVFLRGRFNVYQTGDDVKKLLRLIPADMFGPPEKSYYRP</sequence>